<feature type="region of interest" description="Disordered" evidence="4">
    <location>
        <begin position="1"/>
        <end position="34"/>
    </location>
</feature>
<dbReference type="Proteomes" id="UP000094527">
    <property type="component" value="Unassembled WGS sequence"/>
</dbReference>
<dbReference type="PROSITE" id="PS50071">
    <property type="entry name" value="HOMEOBOX_2"/>
    <property type="match status" value="1"/>
</dbReference>
<dbReference type="InterPro" id="IPR050649">
    <property type="entry name" value="Paired_Homeobox_TFs"/>
</dbReference>
<dbReference type="GO" id="GO:0000981">
    <property type="term" value="F:DNA-binding transcription factor activity, RNA polymerase II-specific"/>
    <property type="evidence" value="ECO:0007669"/>
    <property type="project" value="TreeGrafter"/>
</dbReference>
<comment type="subcellular location">
    <subcellularLocation>
        <location evidence="1 2 3">Nucleus</location>
    </subcellularLocation>
</comment>
<evidence type="ECO:0000256" key="3">
    <source>
        <dbReference type="RuleBase" id="RU000682"/>
    </source>
</evidence>
<evidence type="ECO:0000256" key="4">
    <source>
        <dbReference type="SAM" id="MobiDB-lite"/>
    </source>
</evidence>
<keyword evidence="2 3" id="KW-0539">Nucleus</keyword>
<feature type="region of interest" description="Disordered" evidence="4">
    <location>
        <begin position="62"/>
        <end position="84"/>
    </location>
</feature>
<dbReference type="GO" id="GO:0000977">
    <property type="term" value="F:RNA polymerase II transcription regulatory region sequence-specific DNA binding"/>
    <property type="evidence" value="ECO:0007669"/>
    <property type="project" value="TreeGrafter"/>
</dbReference>
<evidence type="ECO:0000313" key="6">
    <source>
        <dbReference type="EMBL" id="ODM96677.1"/>
    </source>
</evidence>
<evidence type="ECO:0000256" key="1">
    <source>
        <dbReference type="ARBA" id="ARBA00004123"/>
    </source>
</evidence>
<keyword evidence="2 3" id="KW-0238">DNA-binding</keyword>
<proteinExistence type="predicted"/>
<keyword evidence="7" id="KW-1185">Reference proteome</keyword>
<dbReference type="OrthoDB" id="6159439at2759"/>
<dbReference type="AlphaFoldDB" id="A0A1D2MUB3"/>
<organism evidence="6 7">
    <name type="scientific">Orchesella cincta</name>
    <name type="common">Springtail</name>
    <name type="synonym">Podura cincta</name>
    <dbReference type="NCBI Taxonomy" id="48709"/>
    <lineage>
        <taxon>Eukaryota</taxon>
        <taxon>Metazoa</taxon>
        <taxon>Ecdysozoa</taxon>
        <taxon>Arthropoda</taxon>
        <taxon>Hexapoda</taxon>
        <taxon>Collembola</taxon>
        <taxon>Entomobryomorpha</taxon>
        <taxon>Entomobryoidea</taxon>
        <taxon>Orchesellidae</taxon>
        <taxon>Orchesellinae</taxon>
        <taxon>Orchesella</taxon>
    </lineage>
</organism>
<dbReference type="PANTHER" id="PTHR24329">
    <property type="entry name" value="HOMEOBOX PROTEIN ARISTALESS"/>
    <property type="match status" value="1"/>
</dbReference>
<dbReference type="InterPro" id="IPR001356">
    <property type="entry name" value="HD"/>
</dbReference>
<dbReference type="PANTHER" id="PTHR24329:SF543">
    <property type="entry name" value="FI01017P-RELATED"/>
    <property type="match status" value="1"/>
</dbReference>
<protein>
    <submittedName>
        <fullName evidence="6">Homeobox protein aristaless</fullName>
    </submittedName>
</protein>
<keyword evidence="2 3" id="KW-0371">Homeobox</keyword>
<name>A0A1D2MUB3_ORCCI</name>
<accession>A0A1D2MUB3</accession>
<dbReference type="CDD" id="cd00086">
    <property type="entry name" value="homeodomain"/>
    <property type="match status" value="1"/>
</dbReference>
<feature type="domain" description="Homeobox" evidence="5">
    <location>
        <begin position="85"/>
        <end position="117"/>
    </location>
</feature>
<feature type="compositionally biased region" description="Acidic residues" evidence="4">
    <location>
        <begin position="65"/>
        <end position="76"/>
    </location>
</feature>
<evidence type="ECO:0000313" key="7">
    <source>
        <dbReference type="Proteomes" id="UP000094527"/>
    </source>
</evidence>
<dbReference type="InterPro" id="IPR009057">
    <property type="entry name" value="Homeodomain-like_sf"/>
</dbReference>
<evidence type="ECO:0000256" key="2">
    <source>
        <dbReference type="PROSITE-ProRule" id="PRU00108"/>
    </source>
</evidence>
<dbReference type="SUPFAM" id="SSF46689">
    <property type="entry name" value="Homeodomain-like"/>
    <property type="match status" value="1"/>
</dbReference>
<dbReference type="Pfam" id="PF00046">
    <property type="entry name" value="Homeodomain"/>
    <property type="match status" value="1"/>
</dbReference>
<dbReference type="STRING" id="48709.A0A1D2MUB3"/>
<dbReference type="EMBL" id="LJIJ01000512">
    <property type="protein sequence ID" value="ODM96677.1"/>
    <property type="molecule type" value="Genomic_DNA"/>
</dbReference>
<evidence type="ECO:0000259" key="5">
    <source>
        <dbReference type="PROSITE" id="PS50071"/>
    </source>
</evidence>
<feature type="compositionally biased region" description="Polar residues" evidence="4">
    <location>
        <begin position="24"/>
        <end position="34"/>
    </location>
</feature>
<dbReference type="GO" id="GO:0005634">
    <property type="term" value="C:nucleus"/>
    <property type="evidence" value="ECO:0007669"/>
    <property type="project" value="UniProtKB-SubCell"/>
</dbReference>
<gene>
    <name evidence="6" type="ORF">Ocin01_10001</name>
</gene>
<sequence>MFKEKINAYPEASLPSDMADKYLPQNSPDNYDTNCKNTSCVESTGARTTSPDINDADAAAITGDISDEAPESDNASEIDNPSYRKKQRRYRTTFTSYQLDELEKVFSRTHYPDIFTR</sequence>
<reference evidence="6 7" key="1">
    <citation type="journal article" date="2016" name="Genome Biol. Evol.">
        <title>Gene Family Evolution Reflects Adaptation to Soil Environmental Stressors in the Genome of the Collembolan Orchesella cincta.</title>
        <authorList>
            <person name="Faddeeva-Vakhrusheva A."/>
            <person name="Derks M.F."/>
            <person name="Anvar S.Y."/>
            <person name="Agamennone V."/>
            <person name="Suring W."/>
            <person name="Smit S."/>
            <person name="van Straalen N.M."/>
            <person name="Roelofs D."/>
        </authorList>
    </citation>
    <scope>NUCLEOTIDE SEQUENCE [LARGE SCALE GENOMIC DNA]</scope>
    <source>
        <tissue evidence="6">Mixed pool</tissue>
    </source>
</reference>
<comment type="caution">
    <text evidence="6">The sequence shown here is derived from an EMBL/GenBank/DDBJ whole genome shotgun (WGS) entry which is preliminary data.</text>
</comment>
<dbReference type="Gene3D" id="1.10.10.60">
    <property type="entry name" value="Homeodomain-like"/>
    <property type="match status" value="1"/>
</dbReference>